<dbReference type="GO" id="GO:0016020">
    <property type="term" value="C:membrane"/>
    <property type="evidence" value="ECO:0007669"/>
    <property type="project" value="UniProtKB-SubCell"/>
</dbReference>
<dbReference type="SUPFAM" id="SSF103473">
    <property type="entry name" value="MFS general substrate transporter"/>
    <property type="match status" value="1"/>
</dbReference>
<feature type="transmembrane region" description="Helical" evidence="5">
    <location>
        <begin position="42"/>
        <end position="61"/>
    </location>
</feature>
<accession>A0A037ZE03</accession>
<dbReference type="PANTHER" id="PTHR23514">
    <property type="entry name" value="BYPASS OF STOP CODON PROTEIN 6"/>
    <property type="match status" value="1"/>
</dbReference>
<gene>
    <name evidence="7" type="ORF">ACMU_16550</name>
</gene>
<feature type="transmembrane region" description="Helical" evidence="5">
    <location>
        <begin position="240"/>
        <end position="257"/>
    </location>
</feature>
<evidence type="ECO:0000313" key="8">
    <source>
        <dbReference type="Proteomes" id="UP000026249"/>
    </source>
</evidence>
<dbReference type="InterPro" id="IPR036259">
    <property type="entry name" value="MFS_trans_sf"/>
</dbReference>
<dbReference type="Pfam" id="PF07690">
    <property type="entry name" value="MFS_1"/>
    <property type="match status" value="1"/>
</dbReference>
<feature type="transmembrane region" description="Helical" evidence="5">
    <location>
        <begin position="293"/>
        <end position="312"/>
    </location>
</feature>
<name>A0A037ZE03_9RHOB</name>
<dbReference type="RefSeq" id="WP_035260916.1">
    <property type="nucleotide sequence ID" value="NZ_JFKE01000006.1"/>
</dbReference>
<organism evidence="7 8">
    <name type="scientific">Actibacterium mucosum KCTC 23349</name>
    <dbReference type="NCBI Taxonomy" id="1454373"/>
    <lineage>
        <taxon>Bacteria</taxon>
        <taxon>Pseudomonadati</taxon>
        <taxon>Pseudomonadota</taxon>
        <taxon>Alphaproteobacteria</taxon>
        <taxon>Rhodobacterales</taxon>
        <taxon>Roseobacteraceae</taxon>
        <taxon>Actibacterium</taxon>
    </lineage>
</organism>
<comment type="subcellular location">
    <subcellularLocation>
        <location evidence="1">Membrane</location>
        <topology evidence="1">Multi-pass membrane protein</topology>
    </subcellularLocation>
</comment>
<evidence type="ECO:0000256" key="3">
    <source>
        <dbReference type="ARBA" id="ARBA00022989"/>
    </source>
</evidence>
<feature type="transmembrane region" description="Helical" evidence="5">
    <location>
        <begin position="354"/>
        <end position="372"/>
    </location>
</feature>
<feature type="transmembrane region" description="Helical" evidence="5">
    <location>
        <begin position="73"/>
        <end position="91"/>
    </location>
</feature>
<dbReference type="PROSITE" id="PS50850">
    <property type="entry name" value="MFS"/>
    <property type="match status" value="1"/>
</dbReference>
<feature type="domain" description="Major facilitator superfamily (MFS) profile" evidence="6">
    <location>
        <begin position="1"/>
        <end position="380"/>
    </location>
</feature>
<feature type="transmembrane region" description="Helical" evidence="5">
    <location>
        <begin position="202"/>
        <end position="220"/>
    </location>
</feature>
<dbReference type="Gene3D" id="1.20.1250.20">
    <property type="entry name" value="MFS general substrate transporter like domains"/>
    <property type="match status" value="2"/>
</dbReference>
<keyword evidence="8" id="KW-1185">Reference proteome</keyword>
<dbReference type="EMBL" id="JFKE01000006">
    <property type="protein sequence ID" value="KAJ54724.1"/>
    <property type="molecule type" value="Genomic_DNA"/>
</dbReference>
<dbReference type="CDD" id="cd17393">
    <property type="entry name" value="MFS_MosC_like"/>
    <property type="match status" value="1"/>
</dbReference>
<keyword evidence="2 5" id="KW-0812">Transmembrane</keyword>
<protein>
    <submittedName>
        <fullName evidence="7">Transporter</fullName>
    </submittedName>
</protein>
<dbReference type="GO" id="GO:0022857">
    <property type="term" value="F:transmembrane transporter activity"/>
    <property type="evidence" value="ECO:0007669"/>
    <property type="project" value="InterPro"/>
</dbReference>
<keyword evidence="3 5" id="KW-1133">Transmembrane helix</keyword>
<dbReference type="PANTHER" id="PTHR23514:SF13">
    <property type="entry name" value="INNER MEMBRANE PROTEIN YBJJ"/>
    <property type="match status" value="1"/>
</dbReference>
<sequence length="390" mass="39871">MSNLRTPWRAVSAMFVLNGALYGIWAARIPAIAEKHALGPGRLGLLLLLLAMGAILSFPLAGRAADRFGAYHVTLRIAVAYVAALIAIAWAPGLWTVAIALFLFGATHGAMDVAMNTWASEVERHIGRPVMSSFHAMFSVGAGLGAGTGVLAAWAAIGPSIHFTTAGVAAAVLTLAFGWIGWAKPEGQVDHSGTILAIPRGALAAVGMLAFCAALGEGAMADWSAIFLVLTTQVTEAKAALGYTVFSVAMVVMRFLGDRVIRWAGPVKAARMAGAFTLAGIVFAVGFGTYGAVLTGFALLGFGYAVIFPLAFSRAANDPAMAPGAAIASVATLGYGGLLLGPPVIGFVAELTSLRVAFGLLGGLAVLIVVLAQSLRPPHSAGQTTATAKS</sequence>
<dbReference type="STRING" id="1454373.ACMU_16550"/>
<evidence type="ECO:0000256" key="2">
    <source>
        <dbReference type="ARBA" id="ARBA00022692"/>
    </source>
</evidence>
<dbReference type="InterPro" id="IPR011701">
    <property type="entry name" value="MFS"/>
</dbReference>
<proteinExistence type="predicted"/>
<evidence type="ECO:0000256" key="4">
    <source>
        <dbReference type="ARBA" id="ARBA00023136"/>
    </source>
</evidence>
<dbReference type="Proteomes" id="UP000026249">
    <property type="component" value="Unassembled WGS sequence"/>
</dbReference>
<feature type="transmembrane region" description="Helical" evidence="5">
    <location>
        <begin position="136"/>
        <end position="157"/>
    </location>
</feature>
<evidence type="ECO:0000256" key="1">
    <source>
        <dbReference type="ARBA" id="ARBA00004141"/>
    </source>
</evidence>
<dbReference type="InterPro" id="IPR051788">
    <property type="entry name" value="MFS_Transporter"/>
</dbReference>
<dbReference type="AlphaFoldDB" id="A0A037ZE03"/>
<keyword evidence="4 5" id="KW-0472">Membrane</keyword>
<evidence type="ECO:0000259" key="6">
    <source>
        <dbReference type="PROSITE" id="PS50850"/>
    </source>
</evidence>
<evidence type="ECO:0000256" key="5">
    <source>
        <dbReference type="SAM" id="Phobius"/>
    </source>
</evidence>
<feature type="transmembrane region" description="Helical" evidence="5">
    <location>
        <begin position="324"/>
        <end position="348"/>
    </location>
</feature>
<reference evidence="7 8" key="1">
    <citation type="submission" date="2014-03" db="EMBL/GenBank/DDBJ databases">
        <title>Draft Genome Sequence of Actibacterium mucosum KCTC 23349, a Marine Alphaproteobacterium with Complex Ionic Requirements Isolated from Mediterranean Seawater at Malvarrosa Beach, Valencia, Spain.</title>
        <authorList>
            <person name="Arahal D.R."/>
            <person name="Shao Z."/>
            <person name="Lai Q."/>
            <person name="Pujalte M.J."/>
        </authorList>
    </citation>
    <scope>NUCLEOTIDE SEQUENCE [LARGE SCALE GENOMIC DNA]</scope>
    <source>
        <strain evidence="7 8">KCTC 23349</strain>
    </source>
</reference>
<evidence type="ECO:0000313" key="7">
    <source>
        <dbReference type="EMBL" id="KAJ54724.1"/>
    </source>
</evidence>
<dbReference type="InterPro" id="IPR020846">
    <property type="entry name" value="MFS_dom"/>
</dbReference>
<comment type="caution">
    <text evidence="7">The sequence shown here is derived from an EMBL/GenBank/DDBJ whole genome shotgun (WGS) entry which is preliminary data.</text>
</comment>
<feature type="transmembrane region" description="Helical" evidence="5">
    <location>
        <begin position="163"/>
        <end position="182"/>
    </location>
</feature>